<dbReference type="Proteomes" id="UP001567538">
    <property type="component" value="Unassembled WGS sequence"/>
</dbReference>
<feature type="compositionally biased region" description="Basic and acidic residues" evidence="1">
    <location>
        <begin position="585"/>
        <end position="597"/>
    </location>
</feature>
<feature type="region of interest" description="Disordered" evidence="1">
    <location>
        <begin position="562"/>
        <end position="634"/>
    </location>
</feature>
<keyword evidence="2" id="KW-0472">Membrane</keyword>
<dbReference type="AlphaFoldDB" id="A0ABD1GAE7"/>
<accession>A0ABD1GAE7</accession>
<feature type="region of interest" description="Disordered" evidence="1">
    <location>
        <begin position="345"/>
        <end position="391"/>
    </location>
</feature>
<evidence type="ECO:0000313" key="3">
    <source>
        <dbReference type="EMBL" id="KAL1541111.1"/>
    </source>
</evidence>
<feature type="transmembrane region" description="Helical" evidence="2">
    <location>
        <begin position="35"/>
        <end position="58"/>
    </location>
</feature>
<evidence type="ECO:0000313" key="4">
    <source>
        <dbReference type="Proteomes" id="UP001567538"/>
    </source>
</evidence>
<sequence>MVLNAYDVKVCMRKMIQISTNTCINVTKKHPNVTLCLFFLFIIYMCFPLFFWILFYSLPPAVSTWMVLSFRDSRRCTEECEKESELKGREGKQRIKNVYLRVHSVRWRKAKEIESGADPYAADKRNTIDMDDYADDEECNLTDVDKDVVDKKALIEGSPKEICQDISLKSGIYHNPEVVMSLKLLKDDEDVREETGKAMDMNIAKAERLESLIARRRSKKVRSQHAKRTLMKNDAMIGGAQMLPIVVPKRGSSSRSIAPVSPGPESAPSMLGPMRNPFDIPYDPQEEKPDLAGDNFQHEFASEHNKDFMFCRPESFSLGHSLPMDFFEDRDDAPLVDDFGFRRRQSSTGYKYPRPETEESDTNFGATTEAESGHEFDSGPHSKSNLESEHPNNDEIKEVIQVHKNGADNPSTMSTRNNALAYLSLSEASSGGSSDEDHTPVCKINREAILKSLSIRRNSVSIPNIKMENNNHLQENNLTYANSALENASRLKQQYFADKPQKRHSTTFSIASDMQVEVSELSSPPLTIGENMSYQDDASAYDTEMEQNTSWDGLDSWAGSSRLSEVEDNEIRPPRANEVGATRNRKFDDVSAYEKKQGAIPSSTTSKIITQTTSPGSTSPESSFDEDSSEEQFSATTLIENVVSNEPAPHVEVGTMTLVATDPNDPPQERVHLPTISPKSVLQPTLSVASFEHEDHEETRARLAGHSSSNASLRALGVQFTVGTRSNGVAESSQQKIEVNDLKLKKVVDCSTSETSHTRHRSCSSTSLSSDVDSSEMDYMKEDSKIQENNAFVVTNRIDKGKMVIEESSQEPNSETSSEDYDSEVEEHDVCFEACMCQNVCWEACPRLFIPSAEISMENEISYISGGFVELANSARCRFCSRFVLILGGSLG</sequence>
<keyword evidence="2" id="KW-0812">Transmembrane</keyword>
<dbReference type="PANTHER" id="PTHR33870">
    <property type="entry name" value="CARDIOMYOPATHY-ASSOCIATED PROTEIN"/>
    <property type="match status" value="1"/>
</dbReference>
<feature type="compositionally biased region" description="Low complexity" evidence="1">
    <location>
        <begin position="600"/>
        <end position="622"/>
    </location>
</feature>
<organism evidence="3 4">
    <name type="scientific">Salvia divinorum</name>
    <name type="common">Maria pastora</name>
    <name type="synonym">Diviner's sage</name>
    <dbReference type="NCBI Taxonomy" id="28513"/>
    <lineage>
        <taxon>Eukaryota</taxon>
        <taxon>Viridiplantae</taxon>
        <taxon>Streptophyta</taxon>
        <taxon>Embryophyta</taxon>
        <taxon>Tracheophyta</taxon>
        <taxon>Spermatophyta</taxon>
        <taxon>Magnoliopsida</taxon>
        <taxon>eudicotyledons</taxon>
        <taxon>Gunneridae</taxon>
        <taxon>Pentapetalae</taxon>
        <taxon>asterids</taxon>
        <taxon>lamiids</taxon>
        <taxon>Lamiales</taxon>
        <taxon>Lamiaceae</taxon>
        <taxon>Nepetoideae</taxon>
        <taxon>Mentheae</taxon>
        <taxon>Salviinae</taxon>
        <taxon>Salvia</taxon>
        <taxon>Salvia subgen. Calosphace</taxon>
    </lineage>
</organism>
<protein>
    <submittedName>
        <fullName evidence="3">Uncharacterized protein</fullName>
    </submittedName>
</protein>
<dbReference type="PANTHER" id="PTHR33870:SF4">
    <property type="entry name" value="CARDIOMYOPATHY-ASSOCIATED PROTEIN"/>
    <property type="match status" value="1"/>
</dbReference>
<keyword evidence="4" id="KW-1185">Reference proteome</keyword>
<gene>
    <name evidence="3" type="ORF">AAHA92_25371</name>
</gene>
<reference evidence="3 4" key="1">
    <citation type="submission" date="2024-06" db="EMBL/GenBank/DDBJ databases">
        <title>A chromosome level genome sequence of Diviner's sage (Salvia divinorum).</title>
        <authorList>
            <person name="Ford S.A."/>
            <person name="Ro D.-K."/>
            <person name="Ness R.W."/>
            <person name="Phillips M.A."/>
        </authorList>
    </citation>
    <scope>NUCLEOTIDE SEQUENCE [LARGE SCALE GENOMIC DNA]</scope>
    <source>
        <strain evidence="3">SAF-2024a</strain>
        <tissue evidence="3">Leaf</tissue>
    </source>
</reference>
<comment type="caution">
    <text evidence="3">The sequence shown here is derived from an EMBL/GenBank/DDBJ whole genome shotgun (WGS) entry which is preliminary data.</text>
</comment>
<feature type="region of interest" description="Disordered" evidence="1">
    <location>
        <begin position="755"/>
        <end position="775"/>
    </location>
</feature>
<name>A0ABD1GAE7_SALDI</name>
<feature type="compositionally biased region" description="Basic and acidic residues" evidence="1">
    <location>
        <begin position="371"/>
        <end position="391"/>
    </location>
</feature>
<keyword evidence="2" id="KW-1133">Transmembrane helix</keyword>
<feature type="region of interest" description="Disordered" evidence="1">
    <location>
        <begin position="252"/>
        <end position="272"/>
    </location>
</feature>
<proteinExistence type="predicted"/>
<evidence type="ECO:0000256" key="2">
    <source>
        <dbReference type="SAM" id="Phobius"/>
    </source>
</evidence>
<dbReference type="EMBL" id="JBEAFC010000009">
    <property type="protein sequence ID" value="KAL1541111.1"/>
    <property type="molecule type" value="Genomic_DNA"/>
</dbReference>
<evidence type="ECO:0000256" key="1">
    <source>
        <dbReference type="SAM" id="MobiDB-lite"/>
    </source>
</evidence>
<feature type="compositionally biased region" description="Low complexity" evidence="1">
    <location>
        <begin position="763"/>
        <end position="772"/>
    </location>
</feature>